<reference evidence="1 2" key="1">
    <citation type="journal article" date="2017" name="Front. Microbiol.">
        <title>Phaeobacter piscinae sp. nov., a species of the Roseobacter group and potential aquaculture probiont.</title>
        <authorList>
            <person name="Sonnenschein E.C."/>
            <person name="Phippen C.B.W."/>
            <person name="Nielsen K.F."/>
            <person name="Mateiu R.V."/>
            <person name="Melchiorsen J."/>
            <person name="Gram L."/>
            <person name="Overmann J."/>
            <person name="Freese H.M."/>
        </authorList>
    </citation>
    <scope>NUCLEOTIDE SEQUENCE [LARGE SCALE GENOMIC DNA]</scope>
    <source>
        <strain evidence="1 2">P88</strain>
    </source>
</reference>
<organism evidence="1 2">
    <name type="scientific">Phaeobacter inhibens</name>
    <dbReference type="NCBI Taxonomy" id="221822"/>
    <lineage>
        <taxon>Bacteria</taxon>
        <taxon>Pseudomonadati</taxon>
        <taxon>Pseudomonadota</taxon>
        <taxon>Alphaproteobacteria</taxon>
        <taxon>Rhodobacterales</taxon>
        <taxon>Roseobacteraceae</taxon>
        <taxon>Phaeobacter</taxon>
    </lineage>
</organism>
<accession>A0A2I7KB24</accession>
<sequence length="62" mass="6935">MTPETREMSIKLASVRAACERAPAGPQKDTAWKHYRLAELAQSEENDAEMYKELDAAKLALV</sequence>
<proteinExistence type="predicted"/>
<dbReference type="EMBL" id="CP010725">
    <property type="protein sequence ID" value="AUQ99710.1"/>
    <property type="molecule type" value="Genomic_DNA"/>
</dbReference>
<gene>
    <name evidence="1" type="ORF">PhaeoP88_02355</name>
</gene>
<reference evidence="1 2" key="2">
    <citation type="journal article" date="2017" name="Genome Biol. Evol.">
        <title>Trajectories and Drivers of Genome Evolution in Surface-Associated Marine Phaeobacter.</title>
        <authorList>
            <person name="Freese H.M."/>
            <person name="Sikorski J."/>
            <person name="Bunk B."/>
            <person name="Scheuner C."/>
            <person name="Meier-Kolthoff J.P."/>
            <person name="Sproer C."/>
            <person name="Gram L."/>
            <person name="Overmann J."/>
        </authorList>
    </citation>
    <scope>NUCLEOTIDE SEQUENCE [LARGE SCALE GENOMIC DNA]</scope>
    <source>
        <strain evidence="1 2">P88</strain>
    </source>
</reference>
<evidence type="ECO:0000313" key="2">
    <source>
        <dbReference type="Proteomes" id="UP000236447"/>
    </source>
</evidence>
<protein>
    <submittedName>
        <fullName evidence="1">Uncharacterized protein</fullName>
    </submittedName>
</protein>
<dbReference type="Proteomes" id="UP000236447">
    <property type="component" value="Chromosome"/>
</dbReference>
<name>A0A2I7KB24_9RHOB</name>
<evidence type="ECO:0000313" key="1">
    <source>
        <dbReference type="EMBL" id="AUQ99710.1"/>
    </source>
</evidence>
<dbReference type="AlphaFoldDB" id="A0A2I7KB24"/>
<dbReference type="RefSeq" id="WP_044040790.1">
    <property type="nucleotide sequence ID" value="NZ_CP010725.1"/>
</dbReference>